<evidence type="ECO:0000256" key="2">
    <source>
        <dbReference type="ARBA" id="ARBA00007131"/>
    </source>
</evidence>
<reference evidence="5 6" key="1">
    <citation type="journal article" date="2014" name="Appl. Environ. Microbiol.">
        <title>Profile of Secreted Hydrolases, Associated Proteins, and SlpA in Thermoanaerobacterium saccharolyticum during the Degradation of Hemicellulose.</title>
        <authorList>
            <person name="Currie D.H."/>
            <person name="Guss A.M."/>
            <person name="Herring C.D."/>
            <person name="Giannone R.J."/>
            <person name="Johnson C.M."/>
            <person name="Lankford P.K."/>
            <person name="Brown S.D."/>
            <person name="Hettich R.L."/>
            <person name="Lynd L.R."/>
        </authorList>
    </citation>
    <scope>NUCLEOTIDE SEQUENCE [LARGE SCALE GENOMIC DNA]</scope>
    <source>
        <strain evidence="6">DSM 8691 / JW/SL-YS485</strain>
    </source>
</reference>
<proteinExistence type="inferred from homology"/>
<keyword evidence="3" id="KW-0786">Thiamine pyrophosphate</keyword>
<dbReference type="PANTHER" id="PTHR47514:SF1">
    <property type="entry name" value="TRANSKETOLASE N-TERMINAL SECTION-RELATED"/>
    <property type="match status" value="1"/>
</dbReference>
<evidence type="ECO:0000313" key="6">
    <source>
        <dbReference type="Proteomes" id="UP000006178"/>
    </source>
</evidence>
<accession>I3VS03</accession>
<keyword evidence="6" id="KW-1185">Reference proteome</keyword>
<dbReference type="PATRIC" id="fig|1094508.3.peg.263"/>
<evidence type="ECO:0000259" key="4">
    <source>
        <dbReference type="Pfam" id="PF00456"/>
    </source>
</evidence>
<dbReference type="InterPro" id="IPR029061">
    <property type="entry name" value="THDP-binding"/>
</dbReference>
<comment type="similarity">
    <text evidence="2">Belongs to the transketolase family.</text>
</comment>
<name>I3VS03_THESW</name>
<organism evidence="5 6">
    <name type="scientific">Thermoanaerobacterium saccharolyticum (strain DSM 8691 / JW/SL-YS485)</name>
    <dbReference type="NCBI Taxonomy" id="1094508"/>
    <lineage>
        <taxon>Bacteria</taxon>
        <taxon>Bacillati</taxon>
        <taxon>Bacillota</taxon>
        <taxon>Clostridia</taxon>
        <taxon>Thermoanaerobacterales</taxon>
        <taxon>Thermoanaerobacteraceae</taxon>
        <taxon>Thermoanaerobacterium</taxon>
    </lineage>
</organism>
<dbReference type="eggNOG" id="COG3959">
    <property type="taxonomic scope" value="Bacteria"/>
</dbReference>
<dbReference type="RefSeq" id="WP_014757220.1">
    <property type="nucleotide sequence ID" value="NC_017992.1"/>
</dbReference>
<gene>
    <name evidence="5" type="ordered locus">Tsac_0262</name>
</gene>
<comment type="cofactor">
    <cofactor evidence="1">
        <name>thiamine diphosphate</name>
        <dbReference type="ChEBI" id="CHEBI:58937"/>
    </cofactor>
</comment>
<dbReference type="KEGG" id="tsh:Tsac_0262"/>
<evidence type="ECO:0000313" key="5">
    <source>
        <dbReference type="EMBL" id="AFK85298.1"/>
    </source>
</evidence>
<evidence type="ECO:0000256" key="3">
    <source>
        <dbReference type="ARBA" id="ARBA00023052"/>
    </source>
</evidence>
<dbReference type="Pfam" id="PF00456">
    <property type="entry name" value="Transketolase_N"/>
    <property type="match status" value="1"/>
</dbReference>
<sequence>MRKYELMKIAREIRINVINMIAEASHGHPGGSLSSADILTELYFDKMNIKPDDPKWDDRDRLVLSKGHAAPVLYAVLAKRGYFSERVLLSLDKFGSILQGHPDMKSTPGLDMTTGSLGQGLSAANGMALAGKLDKKDYRVYVILGDGEIQEGQIWEAAMTAAHYKLDNLTAILDFNGLQINGHNEEVKNIQPIDEKFKAFGWHVIKIDGHDFDQIKRAIEEAESTKGKPTIIIAKTIKGKGVSFMENRVDWHGTAPNEEQRQKAVEELERSEA</sequence>
<evidence type="ECO:0000256" key="1">
    <source>
        <dbReference type="ARBA" id="ARBA00001964"/>
    </source>
</evidence>
<dbReference type="InterPro" id="IPR005474">
    <property type="entry name" value="Transketolase_N"/>
</dbReference>
<dbReference type="Proteomes" id="UP000006178">
    <property type="component" value="Chromosome"/>
</dbReference>
<dbReference type="EMBL" id="CP003184">
    <property type="protein sequence ID" value="AFK85298.1"/>
    <property type="molecule type" value="Genomic_DNA"/>
</dbReference>
<protein>
    <submittedName>
        <fullName evidence="5">Transketolase domain-containing protein</fullName>
    </submittedName>
</protein>
<dbReference type="SUPFAM" id="SSF52518">
    <property type="entry name" value="Thiamin diphosphate-binding fold (THDP-binding)"/>
    <property type="match status" value="1"/>
</dbReference>
<dbReference type="Gene3D" id="3.40.50.970">
    <property type="match status" value="1"/>
</dbReference>
<dbReference type="BioCyc" id="TSAC1094508:GLMA-264-MONOMER"/>
<dbReference type="AlphaFoldDB" id="I3VS03"/>
<feature type="domain" description="Transketolase N-terminal" evidence="4">
    <location>
        <begin position="8"/>
        <end position="262"/>
    </location>
</feature>
<dbReference type="STRING" id="1094508.Tsac_0262"/>
<dbReference type="PANTHER" id="PTHR47514">
    <property type="entry name" value="TRANSKETOLASE N-TERMINAL SECTION-RELATED"/>
    <property type="match status" value="1"/>
</dbReference>
<dbReference type="CDD" id="cd02012">
    <property type="entry name" value="TPP_TK"/>
    <property type="match status" value="1"/>
</dbReference>